<dbReference type="Gene3D" id="1.10.3080.10">
    <property type="entry name" value="Clc chloride channel"/>
    <property type="match status" value="1"/>
</dbReference>
<dbReference type="GO" id="GO:0005247">
    <property type="term" value="F:voltage-gated chloride channel activity"/>
    <property type="evidence" value="ECO:0007669"/>
    <property type="project" value="TreeGrafter"/>
</dbReference>
<feature type="non-terminal residue" evidence="9">
    <location>
        <position position="1"/>
    </location>
</feature>
<dbReference type="PANTHER" id="PTHR45711:SF6">
    <property type="entry name" value="CHLORIDE CHANNEL PROTEIN"/>
    <property type="match status" value="1"/>
</dbReference>
<evidence type="ECO:0000313" key="9">
    <source>
        <dbReference type="EMBL" id="MDZ7544072.1"/>
    </source>
</evidence>
<keyword evidence="3 8" id="KW-0812">Transmembrane</keyword>
<keyword evidence="5" id="KW-0406">Ion transport</keyword>
<evidence type="ECO:0000313" key="10">
    <source>
        <dbReference type="Proteomes" id="UP001288944"/>
    </source>
</evidence>
<organism evidence="9 10">
    <name type="scientific">Clostridium perfringens</name>
    <dbReference type="NCBI Taxonomy" id="1502"/>
    <lineage>
        <taxon>Bacteria</taxon>
        <taxon>Bacillati</taxon>
        <taxon>Bacillota</taxon>
        <taxon>Clostridia</taxon>
        <taxon>Eubacteriales</taxon>
        <taxon>Clostridiaceae</taxon>
        <taxon>Clostridium</taxon>
    </lineage>
</organism>
<evidence type="ECO:0000256" key="8">
    <source>
        <dbReference type="SAM" id="Phobius"/>
    </source>
</evidence>
<dbReference type="InterPro" id="IPR014743">
    <property type="entry name" value="Cl-channel_core"/>
</dbReference>
<gene>
    <name evidence="9" type="ORF">GNF83_23500</name>
</gene>
<dbReference type="AlphaFoldDB" id="A0AAW9KHD4"/>
<evidence type="ECO:0000256" key="6">
    <source>
        <dbReference type="ARBA" id="ARBA00023136"/>
    </source>
</evidence>
<keyword evidence="7" id="KW-0868">Chloride</keyword>
<dbReference type="PANTHER" id="PTHR45711">
    <property type="entry name" value="CHLORIDE CHANNEL PROTEIN"/>
    <property type="match status" value="1"/>
</dbReference>
<evidence type="ECO:0000256" key="3">
    <source>
        <dbReference type="ARBA" id="ARBA00022692"/>
    </source>
</evidence>
<evidence type="ECO:0000256" key="7">
    <source>
        <dbReference type="ARBA" id="ARBA00023214"/>
    </source>
</evidence>
<comment type="subcellular location">
    <subcellularLocation>
        <location evidence="1">Membrane</location>
        <topology evidence="1">Multi-pass membrane protein</topology>
    </subcellularLocation>
</comment>
<feature type="transmembrane region" description="Helical" evidence="8">
    <location>
        <begin position="80"/>
        <end position="100"/>
    </location>
</feature>
<keyword evidence="4 8" id="KW-1133">Transmembrane helix</keyword>
<comment type="caution">
    <text evidence="9">The sequence shown here is derived from an EMBL/GenBank/DDBJ whole genome shotgun (WGS) entry which is preliminary data.</text>
</comment>
<evidence type="ECO:0000256" key="2">
    <source>
        <dbReference type="ARBA" id="ARBA00022448"/>
    </source>
</evidence>
<protein>
    <submittedName>
        <fullName evidence="9">ClC family H(+)/Cl(-) exchange transporter</fullName>
    </submittedName>
</protein>
<feature type="transmembrane region" description="Helical" evidence="8">
    <location>
        <begin position="34"/>
        <end position="55"/>
    </location>
</feature>
<dbReference type="Pfam" id="PF00654">
    <property type="entry name" value="Voltage_CLC"/>
    <property type="match status" value="1"/>
</dbReference>
<dbReference type="Proteomes" id="UP001288944">
    <property type="component" value="Unassembled WGS sequence"/>
</dbReference>
<reference evidence="9" key="1">
    <citation type="submission" date="2019-11" db="EMBL/GenBank/DDBJ databases">
        <title>Characterization of Clostridium perfringens isolates from swine manure treated agricultural soils.</title>
        <authorList>
            <person name="Wushke S.T."/>
        </authorList>
    </citation>
    <scope>NUCLEOTIDE SEQUENCE</scope>
    <source>
        <strain evidence="9">X62</strain>
    </source>
</reference>
<keyword evidence="6 8" id="KW-0472">Membrane</keyword>
<dbReference type="GO" id="GO:0005886">
    <property type="term" value="C:plasma membrane"/>
    <property type="evidence" value="ECO:0007669"/>
    <property type="project" value="TreeGrafter"/>
</dbReference>
<dbReference type="SUPFAM" id="SSF81340">
    <property type="entry name" value="Clc chloride channel"/>
    <property type="match status" value="1"/>
</dbReference>
<evidence type="ECO:0000256" key="5">
    <source>
        <dbReference type="ARBA" id="ARBA00023065"/>
    </source>
</evidence>
<dbReference type="EMBL" id="WNUR01002002">
    <property type="protein sequence ID" value="MDZ7544072.1"/>
    <property type="molecule type" value="Genomic_DNA"/>
</dbReference>
<proteinExistence type="predicted"/>
<evidence type="ECO:0000256" key="1">
    <source>
        <dbReference type="ARBA" id="ARBA00004141"/>
    </source>
</evidence>
<feature type="non-terminal residue" evidence="9">
    <location>
        <position position="123"/>
    </location>
</feature>
<sequence length="123" mass="13122">IGLITGGVIVLNRIAIKKSYGVFNKLYLWGNKGLINSLLVIIVLAIIGIIVGIMVKKEGMISGCGIPQVKRRVINKLKMNWLRILIFKFLGGVLALSPGLSLGREGQSVQIGASIGDGVAEKP</sequence>
<dbReference type="InterPro" id="IPR001807">
    <property type="entry name" value="ClC"/>
</dbReference>
<name>A0AAW9KHD4_CLOPF</name>
<accession>A0AAW9KHD4</accession>
<evidence type="ECO:0000256" key="4">
    <source>
        <dbReference type="ARBA" id="ARBA00022989"/>
    </source>
</evidence>
<keyword evidence="2" id="KW-0813">Transport</keyword>